<dbReference type="InterPro" id="IPR007160">
    <property type="entry name" value="DUF362"/>
</dbReference>
<feature type="domain" description="4Fe-4S ferredoxin-type" evidence="1">
    <location>
        <begin position="1"/>
        <end position="20"/>
    </location>
</feature>
<reference evidence="2" key="1">
    <citation type="submission" date="2019-08" db="EMBL/GenBank/DDBJ databases">
        <authorList>
            <person name="Kucharzyk K."/>
            <person name="Murdoch R.W."/>
            <person name="Higgins S."/>
            <person name="Loffler F."/>
        </authorList>
    </citation>
    <scope>NUCLEOTIDE SEQUENCE</scope>
</reference>
<dbReference type="AlphaFoldDB" id="A0A645IQL4"/>
<comment type="caution">
    <text evidence="2">The sequence shown here is derived from an EMBL/GenBank/DDBJ whole genome shotgun (WGS) entry which is preliminary data.</text>
</comment>
<sequence>MGCGRCIGACNFDAIENTSGNSNQILCEKIAEYSLAVLQNRPNFHINLVIQVSPNCDCHSENDVPIIPDVGMFASFDPVALDQACADACIKQPAMPGSQLAEHIEQGCPGHDHFGVSSQGTDWTVTLAHAEEIGLGTRQYELIAVK</sequence>
<gene>
    <name evidence="2" type="ORF">SDC9_201305</name>
</gene>
<dbReference type="Pfam" id="PF04015">
    <property type="entry name" value="DUF362"/>
    <property type="match status" value="1"/>
</dbReference>
<dbReference type="EMBL" id="VSSQ01120964">
    <property type="protein sequence ID" value="MPN53641.1"/>
    <property type="molecule type" value="Genomic_DNA"/>
</dbReference>
<evidence type="ECO:0000259" key="1">
    <source>
        <dbReference type="PROSITE" id="PS51379"/>
    </source>
</evidence>
<accession>A0A645IQL4</accession>
<name>A0A645IQL4_9ZZZZ</name>
<organism evidence="2">
    <name type="scientific">bioreactor metagenome</name>
    <dbReference type="NCBI Taxonomy" id="1076179"/>
    <lineage>
        <taxon>unclassified sequences</taxon>
        <taxon>metagenomes</taxon>
        <taxon>ecological metagenomes</taxon>
    </lineage>
</organism>
<dbReference type="PROSITE" id="PS51379">
    <property type="entry name" value="4FE4S_FER_2"/>
    <property type="match status" value="1"/>
</dbReference>
<protein>
    <recommendedName>
        <fullName evidence="1">4Fe-4S ferredoxin-type domain-containing protein</fullName>
    </recommendedName>
</protein>
<dbReference type="InterPro" id="IPR017896">
    <property type="entry name" value="4Fe4S_Fe-S-bd"/>
</dbReference>
<evidence type="ECO:0000313" key="2">
    <source>
        <dbReference type="EMBL" id="MPN53641.1"/>
    </source>
</evidence>
<proteinExistence type="predicted"/>